<reference evidence="1 2" key="1">
    <citation type="submission" date="2020-02" db="EMBL/GenBank/DDBJ databases">
        <title>Ideonella bacterium strain TBM-1.</title>
        <authorList>
            <person name="Chen W.-M."/>
        </authorList>
    </citation>
    <scope>NUCLEOTIDE SEQUENCE [LARGE SCALE GENOMIC DNA]</scope>
    <source>
        <strain evidence="1 2">TBM-1</strain>
    </source>
</reference>
<organism evidence="1 2">
    <name type="scientific">Ideonella livida</name>
    <dbReference type="NCBI Taxonomy" id="2707176"/>
    <lineage>
        <taxon>Bacteria</taxon>
        <taxon>Pseudomonadati</taxon>
        <taxon>Pseudomonadota</taxon>
        <taxon>Betaproteobacteria</taxon>
        <taxon>Burkholderiales</taxon>
        <taxon>Sphaerotilaceae</taxon>
        <taxon>Ideonella</taxon>
    </lineage>
</organism>
<gene>
    <name evidence="1" type="ORF">G3A44_19570</name>
</gene>
<accession>A0A7C9PJE6</accession>
<protein>
    <submittedName>
        <fullName evidence="1">Uncharacterized protein</fullName>
    </submittedName>
</protein>
<keyword evidence="2" id="KW-1185">Reference proteome</keyword>
<evidence type="ECO:0000313" key="2">
    <source>
        <dbReference type="Proteomes" id="UP000484255"/>
    </source>
</evidence>
<dbReference type="AlphaFoldDB" id="A0A7C9PJE6"/>
<sequence>MAQNNAPTFMVDGIRTIAIHNDVVRVQFHELDQDGKPADVVKLMIPMRQLQQIADALKNIKR</sequence>
<evidence type="ECO:0000313" key="1">
    <source>
        <dbReference type="EMBL" id="NDY93393.1"/>
    </source>
</evidence>
<dbReference type="Proteomes" id="UP000484255">
    <property type="component" value="Unassembled WGS sequence"/>
</dbReference>
<dbReference type="RefSeq" id="WP_163459431.1">
    <property type="nucleotide sequence ID" value="NZ_JAAGOH010000034.1"/>
</dbReference>
<proteinExistence type="predicted"/>
<name>A0A7C9PJE6_9BURK</name>
<comment type="caution">
    <text evidence="1">The sequence shown here is derived from an EMBL/GenBank/DDBJ whole genome shotgun (WGS) entry which is preliminary data.</text>
</comment>
<dbReference type="EMBL" id="JAAGOH010000034">
    <property type="protein sequence ID" value="NDY93393.1"/>
    <property type="molecule type" value="Genomic_DNA"/>
</dbReference>